<dbReference type="GeneID" id="63819474"/>
<dbReference type="InParanoid" id="A0A165C511"/>
<feature type="domain" description="DUF6533" evidence="1">
    <location>
        <begin position="26"/>
        <end position="70"/>
    </location>
</feature>
<protein>
    <recommendedName>
        <fullName evidence="1">DUF6533 domain-containing protein</fullName>
    </recommendedName>
</protein>
<gene>
    <name evidence="2" type="ORF">LAESUDRAFT_431580</name>
</gene>
<dbReference type="AlphaFoldDB" id="A0A165C511"/>
<dbReference type="InterPro" id="IPR045340">
    <property type="entry name" value="DUF6533"/>
</dbReference>
<dbReference type="Proteomes" id="UP000076871">
    <property type="component" value="Unassembled WGS sequence"/>
</dbReference>
<organism evidence="2 3">
    <name type="scientific">Laetiporus sulphureus 93-53</name>
    <dbReference type="NCBI Taxonomy" id="1314785"/>
    <lineage>
        <taxon>Eukaryota</taxon>
        <taxon>Fungi</taxon>
        <taxon>Dikarya</taxon>
        <taxon>Basidiomycota</taxon>
        <taxon>Agaricomycotina</taxon>
        <taxon>Agaricomycetes</taxon>
        <taxon>Polyporales</taxon>
        <taxon>Laetiporus</taxon>
    </lineage>
</organism>
<proteinExistence type="predicted"/>
<sequence length="117" mass="13403">MSNVSVASLLAQEEVVDFQQIYINNYCYLAAAALIFYEYIVTFSQEVHVIWGARLTTVTVIFAINRYMLMVEGISLALNVVWWHTPLLRCCQHIEQGDKCCSSGCDSKLFRIPHICY</sequence>
<name>A0A165C511_9APHY</name>
<keyword evidence="3" id="KW-1185">Reference proteome</keyword>
<dbReference type="RefSeq" id="XP_040759955.1">
    <property type="nucleotide sequence ID" value="XM_040902443.1"/>
</dbReference>
<dbReference type="Pfam" id="PF20151">
    <property type="entry name" value="DUF6533"/>
    <property type="match status" value="1"/>
</dbReference>
<accession>A0A165C511</accession>
<evidence type="ECO:0000313" key="2">
    <source>
        <dbReference type="EMBL" id="KZT02215.1"/>
    </source>
</evidence>
<dbReference type="EMBL" id="KV427654">
    <property type="protein sequence ID" value="KZT02215.1"/>
    <property type="molecule type" value="Genomic_DNA"/>
</dbReference>
<dbReference type="OrthoDB" id="2749098at2759"/>
<reference evidence="2 3" key="1">
    <citation type="journal article" date="2016" name="Mol. Biol. Evol.">
        <title>Comparative Genomics of Early-Diverging Mushroom-Forming Fungi Provides Insights into the Origins of Lignocellulose Decay Capabilities.</title>
        <authorList>
            <person name="Nagy L.G."/>
            <person name="Riley R."/>
            <person name="Tritt A."/>
            <person name="Adam C."/>
            <person name="Daum C."/>
            <person name="Floudas D."/>
            <person name="Sun H."/>
            <person name="Yadav J.S."/>
            <person name="Pangilinan J."/>
            <person name="Larsson K.H."/>
            <person name="Matsuura K."/>
            <person name="Barry K."/>
            <person name="Labutti K."/>
            <person name="Kuo R."/>
            <person name="Ohm R.A."/>
            <person name="Bhattacharya S.S."/>
            <person name="Shirouzu T."/>
            <person name="Yoshinaga Y."/>
            <person name="Martin F.M."/>
            <person name="Grigoriev I.V."/>
            <person name="Hibbett D.S."/>
        </authorList>
    </citation>
    <scope>NUCLEOTIDE SEQUENCE [LARGE SCALE GENOMIC DNA]</scope>
    <source>
        <strain evidence="2 3">93-53</strain>
    </source>
</reference>
<evidence type="ECO:0000259" key="1">
    <source>
        <dbReference type="Pfam" id="PF20151"/>
    </source>
</evidence>
<evidence type="ECO:0000313" key="3">
    <source>
        <dbReference type="Proteomes" id="UP000076871"/>
    </source>
</evidence>